<sequence>MAQVDRSFIGEGIIYARKYGSQDPFLDIGNCDTFNVAYATEKKQLPNYRGGGGNRNVKEQVTGVTAAIGMYDLTPENIARVTNSNIVSVAVTPVVDEQLIAGGVVGELIPFKHLPDTSKTVTVNTVVAAPAEGVELVAGTDYVLTPHGIISKSAAVTAAGVSVSYTPLKASALHMLAGAPVELELYIAGLNDAQSGEPFSLRPRRAKFGLTSELPVFSQEYVKLASTVELLADDLVQGAGISKFCQMDVVA</sequence>
<dbReference type="Proteomes" id="UP000235925">
    <property type="component" value="Unassembled WGS sequence"/>
</dbReference>
<reference evidence="1 2" key="1">
    <citation type="submission" date="2018-01" db="EMBL/GenBank/DDBJ databases">
        <title>Denitrification phenotypes of diverse strains of Pseudomonas stutzeri.</title>
        <authorList>
            <person name="Milligan D.A."/>
            <person name="Bergaust L."/>
            <person name="Bakken L.R."/>
            <person name="Frostegard A."/>
        </authorList>
    </citation>
    <scope>NUCLEOTIDE SEQUENCE [LARGE SCALE GENOMIC DNA]</scope>
    <source>
        <strain evidence="1 2">KC</strain>
    </source>
</reference>
<dbReference type="OrthoDB" id="6998958at2"/>
<dbReference type="RefSeq" id="WP_102825527.1">
    <property type="nucleotide sequence ID" value="NZ_CP139348.1"/>
</dbReference>
<evidence type="ECO:0000313" key="2">
    <source>
        <dbReference type="Proteomes" id="UP000235925"/>
    </source>
</evidence>
<dbReference type="AlphaFoldDB" id="A0A2N8RZ27"/>
<gene>
    <name evidence="1" type="ORF">CXK92_13390</name>
</gene>
<accession>A0A2N8RZ27</accession>
<organism evidence="1 2">
    <name type="scientific">Stutzerimonas stutzeri</name>
    <name type="common">Pseudomonas stutzeri</name>
    <dbReference type="NCBI Taxonomy" id="316"/>
    <lineage>
        <taxon>Bacteria</taxon>
        <taxon>Pseudomonadati</taxon>
        <taxon>Pseudomonadota</taxon>
        <taxon>Gammaproteobacteria</taxon>
        <taxon>Pseudomonadales</taxon>
        <taxon>Pseudomonadaceae</taxon>
        <taxon>Stutzerimonas</taxon>
    </lineage>
</organism>
<name>A0A2N8RZ27_STUST</name>
<evidence type="ECO:0000313" key="1">
    <source>
        <dbReference type="EMBL" id="PNF79637.1"/>
    </source>
</evidence>
<comment type="caution">
    <text evidence="1">The sequence shown here is derived from an EMBL/GenBank/DDBJ whole genome shotgun (WGS) entry which is preliminary data.</text>
</comment>
<protein>
    <submittedName>
        <fullName evidence="1">Uncharacterized protein</fullName>
    </submittedName>
</protein>
<proteinExistence type="predicted"/>
<dbReference type="EMBL" id="POUN01000004">
    <property type="protein sequence ID" value="PNF79637.1"/>
    <property type="molecule type" value="Genomic_DNA"/>
</dbReference>